<dbReference type="Gene3D" id="3.30.1490.270">
    <property type="match status" value="1"/>
</dbReference>
<dbReference type="GO" id="GO:0005524">
    <property type="term" value="F:ATP binding"/>
    <property type="evidence" value="ECO:0007669"/>
    <property type="project" value="UniProtKB-KW"/>
</dbReference>
<protein>
    <recommendedName>
        <fullName evidence="5">Putative glutamate--cysteine ligase 2</fullName>
        <ecNumber evidence="5">6.3.2.2</ecNumber>
    </recommendedName>
    <alternativeName>
        <fullName evidence="5">Gamma-glutamylcysteine synthetase 2</fullName>
        <shortName evidence="5">GCS 2</shortName>
        <shortName evidence="5">Gamma-GCS 2</shortName>
    </alternativeName>
</protein>
<evidence type="ECO:0000259" key="7">
    <source>
        <dbReference type="Pfam" id="PF14403"/>
    </source>
</evidence>
<dbReference type="RefSeq" id="WP_136424069.1">
    <property type="nucleotide sequence ID" value="NZ_SSSN01000005.1"/>
</dbReference>
<dbReference type="InterPro" id="IPR006336">
    <property type="entry name" value="GCS2"/>
</dbReference>
<sequence length="842" mass="90578">MSLELTLGAEEELHLIDLETRRLSARAPQILSQLPPESFTAEIQRTTVEMTTEPVATLDGLRRELARLRGTLAKAAASEGLAPASVATAPLSDFADFELTSSGRYGRMQEQYRMLVDEQLICGLQIHVGVSDRDLAVQIMQRVAQDLPVLTALSASSPYWSGNDTGYASIRSIIWQRWPSAGATGTLGSAAEYDALLEDLIRSGVIADSKMAYFDVRPSSHVPTLELRVCDACPIIDDAVLIAGLFRGTVAAAARAIEAGEPWTPLRSPMHRAAMWQAARSGLSDDLLDHSPHPRPVPASQAVLALVERLRPDLEELGDYDEVSELARRVLARGNSADRQRAAFAERGSMEDVVDLVLAETSGPASGPLPASAILRGYRARAGDEAIGLASRPRGVYHDLISHHQSLTADDRAGRELERDQWVSEAGLTFGTGEDAGDFHVDLMPRVISDHEWAAIRAGVTQRARAIEHFLRDVYADQRILTAGIVPRDAVSGTGAWRSEALRLPVGSVHAPVMGFDLVRNEVGGWRVLEDNVRSPSGLAFAVAAREIMDGVMSDAPRPADVIDPTRVFADLRDTLLVAAPEGSRAALLSSGPSSSAWYEHRRLAQEAGLLLLTAEDVRVADDVVYAGDERVGALYLRLDDELALLKTASGDPLGEQLLDVAASGGVVLANAPGNGVADDKAMYCYVPEFIGFYLDERPLLEAVPTYRTSDEVERAIVLGRLGELVTKPVDGQGGAGVMIGPYASAAAVAERRAAILESPSAWVAQELVRLSSHPTWADDHLQPRHVDLRVFAFVTGTGPDDVRVADVALTRVAREGSMVVNSSAGGGAKDTWIRRATKEDS</sequence>
<evidence type="ECO:0000256" key="6">
    <source>
        <dbReference type="SAM" id="MobiDB-lite"/>
    </source>
</evidence>
<proteinExistence type="inferred from homology"/>
<dbReference type="Gene3D" id="3.40.50.11290">
    <property type="match status" value="1"/>
</dbReference>
<comment type="catalytic activity">
    <reaction evidence="4 5">
        <text>L-cysteine + L-glutamate + ATP = gamma-L-glutamyl-L-cysteine + ADP + phosphate + H(+)</text>
        <dbReference type="Rhea" id="RHEA:13285"/>
        <dbReference type="ChEBI" id="CHEBI:15378"/>
        <dbReference type="ChEBI" id="CHEBI:29985"/>
        <dbReference type="ChEBI" id="CHEBI:30616"/>
        <dbReference type="ChEBI" id="CHEBI:35235"/>
        <dbReference type="ChEBI" id="CHEBI:43474"/>
        <dbReference type="ChEBI" id="CHEBI:58173"/>
        <dbReference type="ChEBI" id="CHEBI:456216"/>
        <dbReference type="EC" id="6.3.2.2"/>
    </reaction>
</comment>
<evidence type="ECO:0000256" key="4">
    <source>
        <dbReference type="ARBA" id="ARBA00048819"/>
    </source>
</evidence>
<dbReference type="SUPFAM" id="SSF55931">
    <property type="entry name" value="Glutamine synthetase/guanido kinase"/>
    <property type="match status" value="1"/>
</dbReference>
<reference evidence="8 9" key="1">
    <citation type="submission" date="2019-04" db="EMBL/GenBank/DDBJ databases">
        <authorList>
            <person name="Jiang L."/>
        </authorList>
    </citation>
    <scope>NUCLEOTIDE SEQUENCE [LARGE SCALE GENOMIC DNA]</scope>
    <source>
        <strain evidence="8 9">YIM 131861</strain>
    </source>
</reference>
<keyword evidence="3 5" id="KW-0067">ATP-binding</keyword>
<dbReference type="InterPro" id="IPR011793">
    <property type="entry name" value="YbdK"/>
</dbReference>
<organism evidence="8 9">
    <name type="scientific">Orlajensenia flava</name>
    <dbReference type="NCBI Taxonomy" id="2565934"/>
    <lineage>
        <taxon>Bacteria</taxon>
        <taxon>Bacillati</taxon>
        <taxon>Actinomycetota</taxon>
        <taxon>Actinomycetes</taxon>
        <taxon>Micrococcales</taxon>
        <taxon>Microbacteriaceae</taxon>
        <taxon>Orlajensenia</taxon>
    </lineage>
</organism>
<dbReference type="PANTHER" id="PTHR34595">
    <property type="entry name" value="BLR5612 PROTEIN"/>
    <property type="match status" value="1"/>
</dbReference>
<keyword evidence="2 5" id="KW-0547">Nucleotide-binding</keyword>
<feature type="compositionally biased region" description="Basic and acidic residues" evidence="6">
    <location>
        <begin position="832"/>
        <end position="842"/>
    </location>
</feature>
<dbReference type="Pfam" id="PF04107">
    <property type="entry name" value="GCS2"/>
    <property type="match status" value="1"/>
</dbReference>
<evidence type="ECO:0000256" key="2">
    <source>
        <dbReference type="ARBA" id="ARBA00022741"/>
    </source>
</evidence>
<dbReference type="AlphaFoldDB" id="A0A4S4FV90"/>
<dbReference type="GO" id="GO:0042398">
    <property type="term" value="P:modified amino acid biosynthetic process"/>
    <property type="evidence" value="ECO:0007669"/>
    <property type="project" value="InterPro"/>
</dbReference>
<dbReference type="OrthoDB" id="9803842at2"/>
<feature type="region of interest" description="Disordered" evidence="6">
    <location>
        <begin position="823"/>
        <end position="842"/>
    </location>
</feature>
<dbReference type="EMBL" id="SSSN01000005">
    <property type="protein sequence ID" value="THG34271.1"/>
    <property type="molecule type" value="Genomic_DNA"/>
</dbReference>
<feature type="domain" description="Circularly permuted ATP-grasp type 2" evidence="7">
    <location>
        <begin position="445"/>
        <end position="814"/>
    </location>
</feature>
<comment type="similarity">
    <text evidence="5">Belongs to the glutamate--cysteine ligase type 2 family. YbdK subfamily.</text>
</comment>
<dbReference type="InterPro" id="IPR051680">
    <property type="entry name" value="ATP-dep_Glu-Cys_Ligase-2"/>
</dbReference>
<gene>
    <name evidence="8" type="ORF">E6C70_08235</name>
</gene>
<keyword evidence="1 5" id="KW-0436">Ligase</keyword>
<keyword evidence="9" id="KW-1185">Reference proteome</keyword>
<dbReference type="InterPro" id="IPR014746">
    <property type="entry name" value="Gln_synth/guanido_kin_cat_dom"/>
</dbReference>
<evidence type="ECO:0000256" key="1">
    <source>
        <dbReference type="ARBA" id="ARBA00022598"/>
    </source>
</evidence>
<dbReference type="NCBIfam" id="TIGR02050">
    <property type="entry name" value="gshA_cyan_rel"/>
    <property type="match status" value="1"/>
</dbReference>
<evidence type="ECO:0000313" key="9">
    <source>
        <dbReference type="Proteomes" id="UP000307380"/>
    </source>
</evidence>
<evidence type="ECO:0000256" key="5">
    <source>
        <dbReference type="HAMAP-Rule" id="MF_01609"/>
    </source>
</evidence>
<dbReference type="Pfam" id="PF14403">
    <property type="entry name" value="CP_ATPgrasp_2"/>
    <property type="match status" value="1"/>
</dbReference>
<dbReference type="SUPFAM" id="SSF56059">
    <property type="entry name" value="Glutathione synthetase ATP-binding domain-like"/>
    <property type="match status" value="1"/>
</dbReference>
<name>A0A4S4FV90_9MICO</name>
<dbReference type="GO" id="GO:0004357">
    <property type="term" value="F:glutamate-cysteine ligase activity"/>
    <property type="evidence" value="ECO:0007669"/>
    <property type="project" value="UniProtKB-EC"/>
</dbReference>
<dbReference type="PANTHER" id="PTHR34595:SF7">
    <property type="entry name" value="SLL1039 PROTEIN"/>
    <property type="match status" value="1"/>
</dbReference>
<evidence type="ECO:0000256" key="3">
    <source>
        <dbReference type="ARBA" id="ARBA00022840"/>
    </source>
</evidence>
<dbReference type="Gene3D" id="3.30.590.20">
    <property type="match status" value="1"/>
</dbReference>
<evidence type="ECO:0000313" key="8">
    <source>
        <dbReference type="EMBL" id="THG34271.1"/>
    </source>
</evidence>
<dbReference type="InterPro" id="IPR025841">
    <property type="entry name" value="CP_ATPgrasp_2"/>
</dbReference>
<accession>A0A4S4FV90</accession>
<dbReference type="EC" id="6.3.2.2" evidence="5"/>
<dbReference type="NCBIfam" id="NF010041">
    <property type="entry name" value="PRK13517.1-1"/>
    <property type="match status" value="1"/>
</dbReference>
<comment type="caution">
    <text evidence="8">The sequence shown here is derived from an EMBL/GenBank/DDBJ whole genome shotgun (WGS) entry which is preliminary data.</text>
</comment>
<dbReference type="Proteomes" id="UP000307380">
    <property type="component" value="Unassembled WGS sequence"/>
</dbReference>
<dbReference type="HAMAP" id="MF_01609">
    <property type="entry name" value="Glu_cys_ligase_2"/>
    <property type="match status" value="1"/>
</dbReference>
<comment type="function">
    <text evidence="5">ATP-dependent carboxylate-amine ligase which exhibits weak glutamate--cysteine ligase activity.</text>
</comment>